<gene>
    <name evidence="2" type="ORF">R1CP_34485</name>
</gene>
<feature type="compositionally biased region" description="Polar residues" evidence="1">
    <location>
        <begin position="1"/>
        <end position="15"/>
    </location>
</feature>
<protein>
    <submittedName>
        <fullName evidence="2">Uncharacterized protein</fullName>
    </submittedName>
</protein>
<feature type="region of interest" description="Disordered" evidence="1">
    <location>
        <begin position="1"/>
        <end position="20"/>
    </location>
</feature>
<reference evidence="2 3" key="1">
    <citation type="submission" date="2014-07" db="EMBL/GenBank/DDBJ databases">
        <authorList>
            <person name="Zhang J.E."/>
            <person name="Yang H."/>
            <person name="Guo J."/>
            <person name="Deng Z."/>
            <person name="Luo H."/>
            <person name="Luo M."/>
            <person name="Zhao B."/>
        </authorList>
    </citation>
    <scope>NUCLEOTIDE SEQUENCE [LARGE SCALE GENOMIC DNA]</scope>
    <source>
        <strain evidence="2 3">1CP</strain>
    </source>
</reference>
<dbReference type="AlphaFoldDB" id="A0A1B1KFY0"/>
<proteinExistence type="predicted"/>
<evidence type="ECO:0000256" key="1">
    <source>
        <dbReference type="SAM" id="MobiDB-lite"/>
    </source>
</evidence>
<sequence>MQTPEVSEPTESSLRCSARGGEKLHVTVTLAGGETVPIHHPTVRPERPS</sequence>
<evidence type="ECO:0000313" key="2">
    <source>
        <dbReference type="EMBL" id="ANS31507.1"/>
    </source>
</evidence>
<dbReference type="EMBL" id="CP009111">
    <property type="protein sequence ID" value="ANS31507.1"/>
    <property type="molecule type" value="Genomic_DNA"/>
</dbReference>
<organism evidence="2 3">
    <name type="scientific">Rhodococcus opacus</name>
    <name type="common">Nocardia opaca</name>
    <dbReference type="NCBI Taxonomy" id="37919"/>
    <lineage>
        <taxon>Bacteria</taxon>
        <taxon>Bacillati</taxon>
        <taxon>Actinomycetota</taxon>
        <taxon>Actinomycetes</taxon>
        <taxon>Mycobacteriales</taxon>
        <taxon>Nocardiaceae</taxon>
        <taxon>Rhodococcus</taxon>
    </lineage>
</organism>
<evidence type="ECO:0000313" key="3">
    <source>
        <dbReference type="Proteomes" id="UP000186108"/>
    </source>
</evidence>
<dbReference type="Proteomes" id="UP000186108">
    <property type="component" value="Chromosome"/>
</dbReference>
<name>A0A1B1KFY0_RHOOP</name>
<accession>A0A1B1KFY0</accession>